<evidence type="ECO:0000256" key="1">
    <source>
        <dbReference type="ARBA" id="ARBA00022441"/>
    </source>
</evidence>
<dbReference type="PANTHER" id="PTHR45632:SF3">
    <property type="entry name" value="KELCH-LIKE PROTEIN 32"/>
    <property type="match status" value="1"/>
</dbReference>
<dbReference type="GO" id="GO:0016787">
    <property type="term" value="F:hydrolase activity"/>
    <property type="evidence" value="ECO:0007669"/>
    <property type="project" value="InterPro"/>
</dbReference>
<reference evidence="4 5" key="1">
    <citation type="journal article" date="2018" name="Mar. Genomics">
        <title>Complete genome sequence of Marinifilaceae bacterium strain SPP2, isolated from the Antarctic marine sediment.</title>
        <authorList>
            <person name="Watanabe M."/>
            <person name="Kojima H."/>
            <person name="Fukui M."/>
        </authorList>
    </citation>
    <scope>NUCLEOTIDE SEQUENCE [LARGE SCALE GENOMIC DNA]</scope>
    <source>
        <strain evidence="4 5">SPP2</strain>
    </source>
</reference>
<dbReference type="Gene3D" id="2.120.10.80">
    <property type="entry name" value="Kelch-type beta propeller"/>
    <property type="match status" value="1"/>
</dbReference>
<sequence>MMNKIISYSIIAILFGLLNYEPLSAQNLEDFRWTLIDAKGDVTGRHENSFIEYNDKFYLLGGRGVNPVNIFDPKTNTWETKGKSPMEINHFQAVVYGDVFYLVGAMEGQYPIEKPLENIWLYYPKTDKWEKGPLIPENRRRGGAGAVVYKDKIYMACGIDYGHTSGTNNLFDSYDLKTGEWKVLTKAPHIRDHFPGITVGDKLYCVGGRNSSVHFPNRFGAFFEATVPYVDVYDFKKEEWYTLEEELPFPSAAGGIVAMDNKLIYMGGEGVYKHAYYQTQSLDLETEKWEQLSPMVIGRHGSGAVLYDNKIYVAAGSYKQGGSNMNSIEVFSANHKWKSLFNGQNLDGWDVKCVEADKTKGYWAVDNGTILCNTKGSSDHQYMWLQTVDEYADFELRLQFQATRENKGNAGIQIRSRYDENAKLDGDFLGWMDGPQVDIEPNDPWRNGLIYDETRNTNRWINPSLPDWSISEKDCAPKTVFYYWNDERPGWNDMRIVCKGMHITTYVNNIKVSDYDGTGVLDDENHVKNRVSKKGHIAIQLHRKANNFIRYKGIEIRIL</sequence>
<name>A0A1Y1CNU2_9BACT</name>
<evidence type="ECO:0000259" key="3">
    <source>
        <dbReference type="Pfam" id="PF06439"/>
    </source>
</evidence>
<evidence type="ECO:0000256" key="2">
    <source>
        <dbReference type="ARBA" id="ARBA00022737"/>
    </source>
</evidence>
<dbReference type="SMART" id="SM00612">
    <property type="entry name" value="Kelch"/>
    <property type="match status" value="4"/>
</dbReference>
<organism evidence="4 5">
    <name type="scientific">Labilibaculum antarcticum</name>
    <dbReference type="NCBI Taxonomy" id="1717717"/>
    <lineage>
        <taxon>Bacteria</taxon>
        <taxon>Pseudomonadati</taxon>
        <taxon>Bacteroidota</taxon>
        <taxon>Bacteroidia</taxon>
        <taxon>Marinilabiliales</taxon>
        <taxon>Marinifilaceae</taxon>
        <taxon>Labilibaculum</taxon>
    </lineage>
</organism>
<accession>A0A1Y1CNU2</accession>
<keyword evidence="5" id="KW-1185">Reference proteome</keyword>
<dbReference type="OrthoDB" id="996574at2"/>
<dbReference type="Pfam" id="PF06439">
    <property type="entry name" value="3keto-disac_hyd"/>
    <property type="match status" value="1"/>
</dbReference>
<keyword evidence="1" id="KW-0880">Kelch repeat</keyword>
<evidence type="ECO:0000313" key="5">
    <source>
        <dbReference type="Proteomes" id="UP000218267"/>
    </source>
</evidence>
<dbReference type="RefSeq" id="WP_096432071.1">
    <property type="nucleotide sequence ID" value="NZ_AP018042.1"/>
</dbReference>
<dbReference type="KEGG" id="mbas:ALGA_3785"/>
<evidence type="ECO:0000313" key="4">
    <source>
        <dbReference type="EMBL" id="BAX82077.1"/>
    </source>
</evidence>
<dbReference type="InterPro" id="IPR010496">
    <property type="entry name" value="AL/BT2_dom"/>
</dbReference>
<dbReference type="InterPro" id="IPR015915">
    <property type="entry name" value="Kelch-typ_b-propeller"/>
</dbReference>
<reference evidence="5" key="2">
    <citation type="journal article" date="2020" name="Antonie Van Leeuwenhoek">
        <title>Labilibaculum antarcticum sp. nov., a novel facultative anaerobic, psychrotorelant bacterium isolated from marine sediment of Antarctica.</title>
        <authorList>
            <person name="Watanabe M."/>
            <person name="Kojima H."/>
            <person name="Fukui M."/>
        </authorList>
    </citation>
    <scope>NUCLEOTIDE SEQUENCE [LARGE SCALE GENOMIC DNA]</scope>
    <source>
        <strain evidence="5">SPP2</strain>
    </source>
</reference>
<proteinExistence type="predicted"/>
<protein>
    <recommendedName>
        <fullName evidence="3">3-keto-alpha-glucoside-1,2-lyase/3-keto-2-hydroxy-glucal hydratase domain-containing protein</fullName>
    </recommendedName>
</protein>
<dbReference type="AlphaFoldDB" id="A0A1Y1CNU2"/>
<feature type="domain" description="3-keto-alpha-glucoside-1,2-lyase/3-keto-2-hydroxy-glucal hydratase" evidence="3">
    <location>
        <begin position="336"/>
        <end position="557"/>
    </location>
</feature>
<dbReference type="SUPFAM" id="SSF117281">
    <property type="entry name" value="Kelch motif"/>
    <property type="match status" value="2"/>
</dbReference>
<dbReference type="EMBL" id="AP018042">
    <property type="protein sequence ID" value="BAX82077.1"/>
    <property type="molecule type" value="Genomic_DNA"/>
</dbReference>
<gene>
    <name evidence="4" type="ORF">ALGA_3785</name>
</gene>
<keyword evidence="2" id="KW-0677">Repeat</keyword>
<dbReference type="Gene3D" id="2.60.120.560">
    <property type="entry name" value="Exo-inulinase, domain 1"/>
    <property type="match status" value="1"/>
</dbReference>
<dbReference type="Proteomes" id="UP000218267">
    <property type="component" value="Chromosome"/>
</dbReference>
<dbReference type="PANTHER" id="PTHR45632">
    <property type="entry name" value="LD33804P"/>
    <property type="match status" value="1"/>
</dbReference>
<dbReference type="InterPro" id="IPR006652">
    <property type="entry name" value="Kelch_1"/>
</dbReference>
<dbReference type="Pfam" id="PF24681">
    <property type="entry name" value="Kelch_KLHDC2_KLHL20_DRC7"/>
    <property type="match status" value="1"/>
</dbReference>